<sequence>MKFSQHHDQTDLRLQFAEKHTKTIARPFTKGLKPIIPYTNTPIIMPNIEEKKIDKSNGIKMTALRTHFSSTPANNFIKKQKSKSITITAFVKKV</sequence>
<keyword evidence="2" id="KW-1185">Reference proteome</keyword>
<accession>A0A1A9ZPH5</accession>
<proteinExistence type="predicted"/>
<dbReference type="VEuPathDB" id="VectorBase:GPAI020982"/>
<dbReference type="Proteomes" id="UP000092445">
    <property type="component" value="Unassembled WGS sequence"/>
</dbReference>
<evidence type="ECO:0000313" key="2">
    <source>
        <dbReference type="Proteomes" id="UP000092445"/>
    </source>
</evidence>
<protein>
    <submittedName>
        <fullName evidence="1">Uncharacterized protein</fullName>
    </submittedName>
</protein>
<dbReference type="EnsemblMetazoa" id="GPAI020982-RA">
    <property type="protein sequence ID" value="GPAI020982-PA"/>
    <property type="gene ID" value="GPAI020982"/>
</dbReference>
<evidence type="ECO:0000313" key="1">
    <source>
        <dbReference type="EnsemblMetazoa" id="GPAI020982-PA"/>
    </source>
</evidence>
<dbReference type="AlphaFoldDB" id="A0A1A9ZPH5"/>
<reference evidence="2" key="1">
    <citation type="submission" date="2014-03" db="EMBL/GenBank/DDBJ databases">
        <authorList>
            <person name="Aksoy S."/>
            <person name="Warren W."/>
            <person name="Wilson R.K."/>
        </authorList>
    </citation>
    <scope>NUCLEOTIDE SEQUENCE [LARGE SCALE GENOMIC DNA]</scope>
    <source>
        <strain evidence="2">IAEA</strain>
    </source>
</reference>
<name>A0A1A9ZPH5_GLOPL</name>
<reference evidence="1" key="2">
    <citation type="submission" date="2020-05" db="UniProtKB">
        <authorList>
            <consortium name="EnsemblMetazoa"/>
        </authorList>
    </citation>
    <scope>IDENTIFICATION</scope>
    <source>
        <strain evidence="1">IAEA</strain>
    </source>
</reference>
<organism evidence="1 2">
    <name type="scientific">Glossina pallidipes</name>
    <name type="common">Tsetse fly</name>
    <dbReference type="NCBI Taxonomy" id="7398"/>
    <lineage>
        <taxon>Eukaryota</taxon>
        <taxon>Metazoa</taxon>
        <taxon>Ecdysozoa</taxon>
        <taxon>Arthropoda</taxon>
        <taxon>Hexapoda</taxon>
        <taxon>Insecta</taxon>
        <taxon>Pterygota</taxon>
        <taxon>Neoptera</taxon>
        <taxon>Endopterygota</taxon>
        <taxon>Diptera</taxon>
        <taxon>Brachycera</taxon>
        <taxon>Muscomorpha</taxon>
        <taxon>Hippoboscoidea</taxon>
        <taxon>Glossinidae</taxon>
        <taxon>Glossina</taxon>
    </lineage>
</organism>